<gene>
    <name evidence="2" type="ORF">B0H16DRAFT_1296331</name>
</gene>
<feature type="non-terminal residue" evidence="2">
    <location>
        <position position="1"/>
    </location>
</feature>
<protein>
    <recommendedName>
        <fullName evidence="1">DUF6570 domain-containing protein</fullName>
    </recommendedName>
</protein>
<dbReference type="Pfam" id="PF20209">
    <property type="entry name" value="DUF6570"/>
    <property type="match status" value="1"/>
</dbReference>
<comment type="caution">
    <text evidence="2">The sequence shown here is derived from an EMBL/GenBank/DDBJ whole genome shotgun (WGS) entry which is preliminary data.</text>
</comment>
<evidence type="ECO:0000313" key="2">
    <source>
        <dbReference type="EMBL" id="KAJ7784231.1"/>
    </source>
</evidence>
<dbReference type="Proteomes" id="UP001215598">
    <property type="component" value="Unassembled WGS sequence"/>
</dbReference>
<dbReference type="AlphaFoldDB" id="A0AAD7P1R6"/>
<evidence type="ECO:0000259" key="1">
    <source>
        <dbReference type="Pfam" id="PF20209"/>
    </source>
</evidence>
<feature type="domain" description="DUF6570" evidence="1">
    <location>
        <begin position="104"/>
        <end position="206"/>
    </location>
</feature>
<keyword evidence="3" id="KW-1185">Reference proteome</keyword>
<evidence type="ECO:0000313" key="3">
    <source>
        <dbReference type="Proteomes" id="UP001215598"/>
    </source>
</evidence>
<proteinExistence type="predicted"/>
<organism evidence="2 3">
    <name type="scientific">Mycena metata</name>
    <dbReference type="NCBI Taxonomy" id="1033252"/>
    <lineage>
        <taxon>Eukaryota</taxon>
        <taxon>Fungi</taxon>
        <taxon>Dikarya</taxon>
        <taxon>Basidiomycota</taxon>
        <taxon>Agaricomycotina</taxon>
        <taxon>Agaricomycetes</taxon>
        <taxon>Agaricomycetidae</taxon>
        <taxon>Agaricales</taxon>
        <taxon>Marasmiineae</taxon>
        <taxon>Mycenaceae</taxon>
        <taxon>Mycena</taxon>
    </lineage>
</organism>
<reference evidence="2" key="1">
    <citation type="submission" date="2023-03" db="EMBL/GenBank/DDBJ databases">
        <title>Massive genome expansion in bonnet fungi (Mycena s.s.) driven by repeated elements and novel gene families across ecological guilds.</title>
        <authorList>
            <consortium name="Lawrence Berkeley National Laboratory"/>
            <person name="Harder C.B."/>
            <person name="Miyauchi S."/>
            <person name="Viragh M."/>
            <person name="Kuo A."/>
            <person name="Thoen E."/>
            <person name="Andreopoulos B."/>
            <person name="Lu D."/>
            <person name="Skrede I."/>
            <person name="Drula E."/>
            <person name="Henrissat B."/>
            <person name="Morin E."/>
            <person name="Kohler A."/>
            <person name="Barry K."/>
            <person name="LaButti K."/>
            <person name="Morin E."/>
            <person name="Salamov A."/>
            <person name="Lipzen A."/>
            <person name="Mereny Z."/>
            <person name="Hegedus B."/>
            <person name="Baldrian P."/>
            <person name="Stursova M."/>
            <person name="Weitz H."/>
            <person name="Taylor A."/>
            <person name="Grigoriev I.V."/>
            <person name="Nagy L.G."/>
            <person name="Martin F."/>
            <person name="Kauserud H."/>
        </authorList>
    </citation>
    <scope>NUCLEOTIDE SEQUENCE</scope>
    <source>
        <strain evidence="2">CBHHK182m</strain>
    </source>
</reference>
<name>A0AAD7P1R6_9AGAR</name>
<dbReference type="InterPro" id="IPR046700">
    <property type="entry name" value="DUF6570"/>
</dbReference>
<accession>A0AAD7P1R6</accession>
<dbReference type="EMBL" id="JARKIB010000002">
    <property type="protein sequence ID" value="KAJ7784231.1"/>
    <property type="molecule type" value="Genomic_DNA"/>
</dbReference>
<sequence length="210" mass="23097">KGVSFPPKPACNETLHRILTGSSESVQPNQFLEAGCAVCGRLTPLTELTSLTQFKGSLEHLIMEGATRKQRHCASDPIIQLPGPILAEGCRHICVTCEVPVLKKCIPVDAMANFNWVGVVPPQPQGLTYAEGVMIARIRHNRCVIRVNSGRVRMHANAIMFAQPALKVYLKLPPSRDEMSEVLAFVFTGSAAPTQEDFDRTPMLVRLLRL</sequence>